<comment type="pathway">
    <text evidence="1">Protein modification; protein ubiquitination.</text>
</comment>
<evidence type="ECO:0000256" key="5">
    <source>
        <dbReference type="SAM" id="MobiDB-lite"/>
    </source>
</evidence>
<accession>A0AAE2CZQ6</accession>
<evidence type="ECO:0000259" key="6">
    <source>
        <dbReference type="PROSITE" id="PS50097"/>
    </source>
</evidence>
<feature type="domain" description="NPH3" evidence="7">
    <location>
        <begin position="202"/>
        <end position="486"/>
    </location>
</feature>
<dbReference type="PROSITE" id="PS51649">
    <property type="entry name" value="NPH3"/>
    <property type="match status" value="1"/>
</dbReference>
<dbReference type="InterPro" id="IPR043454">
    <property type="entry name" value="NPH3/RPT2-like"/>
</dbReference>
<comment type="caution">
    <text evidence="8">The sequence shown here is derived from an EMBL/GenBank/DDBJ whole genome shotgun (WGS) entry which is preliminary data.</text>
</comment>
<dbReference type="InterPro" id="IPR000210">
    <property type="entry name" value="BTB/POZ_dom"/>
</dbReference>
<evidence type="ECO:0000313" key="9">
    <source>
        <dbReference type="Proteomes" id="UP001293254"/>
    </source>
</evidence>
<dbReference type="InterPro" id="IPR011333">
    <property type="entry name" value="SKP1/BTB/POZ_sf"/>
</dbReference>
<comment type="similarity">
    <text evidence="3">Belongs to the NPH3 family.</text>
</comment>
<protein>
    <submittedName>
        <fullName evidence="8">BTB/POZ domain-containing protein</fullName>
    </submittedName>
</protein>
<dbReference type="PANTHER" id="PTHR32370">
    <property type="entry name" value="OS12G0117600 PROTEIN"/>
    <property type="match status" value="1"/>
</dbReference>
<dbReference type="SUPFAM" id="SSF54695">
    <property type="entry name" value="POZ domain"/>
    <property type="match status" value="1"/>
</dbReference>
<sequence>MDKHLQQQLPVAKSVPQRCSEWVFRDVPSDITIEVDGATFSLHKFPLVARSGRIRKLVAEHRDSDISRIELPGLPGGAESFELAAQFCYGVNFEITAANVAQLCCVSDYLEMTEEYSTNNLGSRCEEYLESIVCKNLEMCVEVLQQCENLFPLVGELKIITRCIDAIASKACAEQIASSFSRLEYSSSGRLHMSKHTKCEGDWWLEDLSVLRIDLYQRVIAAMKCRGVRPESIGASLVNYAQKELIKKSSLRNQSTQPKVELASGASSHERLVVETIISLLPVEKFAVPITFLFGLLRSAVMLDCTVACRLDLERRIGSQLEIATLDDLLIPSFRHAGDTLFDVDTVHRILVNFSQQDDSDEDMDDGSLFESDSPSSPSQTALFKVSKLVDNYLAEIAPDANLKLNKFIAVAETLPAHARTIHDGLYRAIDVYLKTHQGLTDADRRKLCKLIDFQKLSQEAGAHAAQNERLPLQSIVQVLYYEQLRLRNALFGSHPDEDPKPMHQSWRISSGALSAAMSPRDNYASLRRENRELKLELARLRMRLNDLEKEHVCMKRNMEKSSSRKFMSSFTRRIGKLNIFAHSYSRGSTSPSKQSHRIESKLTERTDKYTIGTSKSSGLLNASVDKL</sequence>
<keyword evidence="9" id="KW-1185">Reference proteome</keyword>
<proteinExistence type="inferred from homology"/>
<dbReference type="Gene3D" id="3.30.710.10">
    <property type="entry name" value="Potassium Channel Kv1.1, Chain A"/>
    <property type="match status" value="1"/>
</dbReference>
<feature type="region of interest" description="Disordered" evidence="5">
    <location>
        <begin position="586"/>
        <end position="605"/>
    </location>
</feature>
<feature type="coiled-coil region" evidence="4">
    <location>
        <begin position="524"/>
        <end position="565"/>
    </location>
</feature>
<reference evidence="8" key="2">
    <citation type="journal article" date="2024" name="Plant">
        <title>Genomic evolution and insights into agronomic trait innovations of Sesamum species.</title>
        <authorList>
            <person name="Miao H."/>
            <person name="Wang L."/>
            <person name="Qu L."/>
            <person name="Liu H."/>
            <person name="Sun Y."/>
            <person name="Le M."/>
            <person name="Wang Q."/>
            <person name="Wei S."/>
            <person name="Zheng Y."/>
            <person name="Lin W."/>
            <person name="Duan Y."/>
            <person name="Cao H."/>
            <person name="Xiong S."/>
            <person name="Wang X."/>
            <person name="Wei L."/>
            <person name="Li C."/>
            <person name="Ma Q."/>
            <person name="Ju M."/>
            <person name="Zhao R."/>
            <person name="Li G."/>
            <person name="Mu C."/>
            <person name="Tian Q."/>
            <person name="Mei H."/>
            <person name="Zhang T."/>
            <person name="Gao T."/>
            <person name="Zhang H."/>
        </authorList>
    </citation>
    <scope>NUCLEOTIDE SEQUENCE</scope>
    <source>
        <strain evidence="8">3651</strain>
    </source>
</reference>
<dbReference type="Pfam" id="PF00651">
    <property type="entry name" value="BTB"/>
    <property type="match status" value="1"/>
</dbReference>
<gene>
    <name evidence="8" type="ORF">Salat_0381200</name>
</gene>
<dbReference type="SMART" id="SM00225">
    <property type="entry name" value="BTB"/>
    <property type="match status" value="1"/>
</dbReference>
<feature type="compositionally biased region" description="Acidic residues" evidence="5">
    <location>
        <begin position="358"/>
        <end position="368"/>
    </location>
</feature>
<dbReference type="PROSITE" id="PS50097">
    <property type="entry name" value="BTB"/>
    <property type="match status" value="1"/>
</dbReference>
<evidence type="ECO:0000313" key="8">
    <source>
        <dbReference type="EMBL" id="KAK4440463.1"/>
    </source>
</evidence>
<organism evidence="8 9">
    <name type="scientific">Sesamum alatum</name>
    <dbReference type="NCBI Taxonomy" id="300844"/>
    <lineage>
        <taxon>Eukaryota</taxon>
        <taxon>Viridiplantae</taxon>
        <taxon>Streptophyta</taxon>
        <taxon>Embryophyta</taxon>
        <taxon>Tracheophyta</taxon>
        <taxon>Spermatophyta</taxon>
        <taxon>Magnoliopsida</taxon>
        <taxon>eudicotyledons</taxon>
        <taxon>Gunneridae</taxon>
        <taxon>Pentapetalae</taxon>
        <taxon>asterids</taxon>
        <taxon>lamiids</taxon>
        <taxon>Lamiales</taxon>
        <taxon>Pedaliaceae</taxon>
        <taxon>Sesamum</taxon>
    </lineage>
</organism>
<dbReference type="InterPro" id="IPR027356">
    <property type="entry name" value="NPH3_dom"/>
</dbReference>
<dbReference type="Proteomes" id="UP001293254">
    <property type="component" value="Unassembled WGS sequence"/>
</dbReference>
<evidence type="ECO:0000256" key="4">
    <source>
        <dbReference type="SAM" id="Coils"/>
    </source>
</evidence>
<feature type="region of interest" description="Disordered" evidence="5">
    <location>
        <begin position="358"/>
        <end position="379"/>
    </location>
</feature>
<dbReference type="Pfam" id="PF03000">
    <property type="entry name" value="NPH3"/>
    <property type="match status" value="1"/>
</dbReference>
<feature type="domain" description="BTB" evidence="6">
    <location>
        <begin position="29"/>
        <end position="97"/>
    </location>
</feature>
<evidence type="ECO:0000256" key="3">
    <source>
        <dbReference type="PROSITE-ProRule" id="PRU00982"/>
    </source>
</evidence>
<dbReference type="EMBL" id="JACGWO010000001">
    <property type="protein sequence ID" value="KAK4440463.1"/>
    <property type="molecule type" value="Genomic_DNA"/>
</dbReference>
<evidence type="ECO:0000256" key="2">
    <source>
        <dbReference type="ARBA" id="ARBA00022786"/>
    </source>
</evidence>
<evidence type="ECO:0000259" key="7">
    <source>
        <dbReference type="PROSITE" id="PS51649"/>
    </source>
</evidence>
<dbReference type="AlphaFoldDB" id="A0AAE2CZQ6"/>
<evidence type="ECO:0000256" key="1">
    <source>
        <dbReference type="ARBA" id="ARBA00004906"/>
    </source>
</evidence>
<reference evidence="8" key="1">
    <citation type="submission" date="2020-06" db="EMBL/GenBank/DDBJ databases">
        <authorList>
            <person name="Li T."/>
            <person name="Hu X."/>
            <person name="Zhang T."/>
            <person name="Song X."/>
            <person name="Zhang H."/>
            <person name="Dai N."/>
            <person name="Sheng W."/>
            <person name="Hou X."/>
            <person name="Wei L."/>
        </authorList>
    </citation>
    <scope>NUCLEOTIDE SEQUENCE</scope>
    <source>
        <strain evidence="8">3651</strain>
        <tissue evidence="8">Leaf</tissue>
    </source>
</reference>
<keyword evidence="4" id="KW-0175">Coiled coil</keyword>
<name>A0AAE2CZQ6_9LAMI</name>
<keyword evidence="2" id="KW-0833">Ubl conjugation pathway</keyword>